<comment type="caution">
    <text evidence="1">The sequence shown here is derived from an EMBL/GenBank/DDBJ whole genome shotgun (WGS) entry which is preliminary data.</text>
</comment>
<keyword evidence="2" id="KW-1185">Reference proteome</keyword>
<dbReference type="AlphaFoldDB" id="A0A419A8C5"/>
<organism evidence="1 2">
    <name type="scientific">Paracoccus siganidrum</name>
    <dbReference type="NCBI Taxonomy" id="1276757"/>
    <lineage>
        <taxon>Bacteria</taxon>
        <taxon>Pseudomonadati</taxon>
        <taxon>Pseudomonadota</taxon>
        <taxon>Alphaproteobacteria</taxon>
        <taxon>Rhodobacterales</taxon>
        <taxon>Paracoccaceae</taxon>
        <taxon>Paracoccus</taxon>
    </lineage>
</organism>
<gene>
    <name evidence="1" type="ORF">D3P05_07825</name>
</gene>
<sequence>MKFSVYDRVLIHGLGLMSRPPLLADPANHKMQVRILAAAAERATAEAEIMRPLIAEADRIASNLGPHGAIAHHVAAAMNRFDESMMAAFWDKARASLNG</sequence>
<evidence type="ECO:0000313" key="1">
    <source>
        <dbReference type="EMBL" id="RJL18241.1"/>
    </source>
</evidence>
<dbReference type="EMBL" id="QZEW01000026">
    <property type="protein sequence ID" value="RJL18241.1"/>
    <property type="molecule type" value="Genomic_DNA"/>
</dbReference>
<dbReference type="Proteomes" id="UP000283587">
    <property type="component" value="Unassembled WGS sequence"/>
</dbReference>
<dbReference type="OrthoDB" id="7775562at2"/>
<accession>A0A419A8C5</accession>
<evidence type="ECO:0000313" key="2">
    <source>
        <dbReference type="Proteomes" id="UP000283587"/>
    </source>
</evidence>
<reference evidence="2" key="1">
    <citation type="submission" date="2018-09" db="EMBL/GenBank/DDBJ databases">
        <title>Paracoccus onubensis nov. sp. a moderate halophilic bacterium isolated from Gruta de las Maravillas (Aracena, Spain).</title>
        <authorList>
            <person name="Jurado V."/>
            <person name="Gutierrez-Patricio S."/>
            <person name="Gonzalez-Pimentel J.L."/>
            <person name="Miller A.Z."/>
            <person name="Laiz L."/>
            <person name="Saiz-Jimenez C."/>
        </authorList>
    </citation>
    <scope>NUCLEOTIDE SEQUENCE [LARGE SCALE GENOMIC DNA]</scope>
    <source>
        <strain evidence="2">DSM 26381</strain>
    </source>
</reference>
<name>A0A419A8C5_9RHOB</name>
<protein>
    <submittedName>
        <fullName evidence="1">Uncharacterized protein</fullName>
    </submittedName>
</protein>
<dbReference type="RefSeq" id="WP_119897619.1">
    <property type="nucleotide sequence ID" value="NZ_QNRC01000013.1"/>
</dbReference>
<proteinExistence type="predicted"/>